<comment type="caution">
    <text evidence="1">The sequence shown here is derived from an EMBL/GenBank/DDBJ whole genome shotgun (WGS) entry which is preliminary data.</text>
</comment>
<gene>
    <name evidence="1" type="ORF">F2Q70_00040569</name>
</gene>
<proteinExistence type="predicted"/>
<dbReference type="EMBL" id="QGKY02000190">
    <property type="protein sequence ID" value="KAF2591378.1"/>
    <property type="molecule type" value="Genomic_DNA"/>
</dbReference>
<organism evidence="1">
    <name type="scientific">Brassica cretica</name>
    <name type="common">Mustard</name>
    <dbReference type="NCBI Taxonomy" id="69181"/>
    <lineage>
        <taxon>Eukaryota</taxon>
        <taxon>Viridiplantae</taxon>
        <taxon>Streptophyta</taxon>
        <taxon>Embryophyta</taxon>
        <taxon>Tracheophyta</taxon>
        <taxon>Spermatophyta</taxon>
        <taxon>Magnoliopsida</taxon>
        <taxon>eudicotyledons</taxon>
        <taxon>Gunneridae</taxon>
        <taxon>Pentapetalae</taxon>
        <taxon>rosids</taxon>
        <taxon>malvids</taxon>
        <taxon>Brassicales</taxon>
        <taxon>Brassicaceae</taxon>
        <taxon>Brassiceae</taxon>
        <taxon>Brassica</taxon>
    </lineage>
</organism>
<dbReference type="AlphaFoldDB" id="A0A8S9KCV3"/>
<protein>
    <submittedName>
        <fullName evidence="1">Uncharacterized protein</fullName>
    </submittedName>
</protein>
<accession>A0A8S9KCV3</accession>
<reference evidence="1" key="1">
    <citation type="submission" date="2019-12" db="EMBL/GenBank/DDBJ databases">
        <title>Genome sequencing and annotation of Brassica cretica.</title>
        <authorList>
            <person name="Studholme D.J."/>
            <person name="Sarris P.F."/>
        </authorList>
    </citation>
    <scope>NUCLEOTIDE SEQUENCE</scope>
    <source>
        <strain evidence="1">PFS-102/07</strain>
        <tissue evidence="1">Leaf</tissue>
    </source>
</reference>
<sequence length="185" mass="20905">MCWSLGAVCVEGVVGGVSFSGFCRRFLKLLGEVVACGEGRLSLAAFHVWQYCGVVRWLSMFDLAQSTFLFRLSIQFHLWIFVDYVPDVMESSVGQLDFMSLGDSFRQEGVVGGVSFSGFCRRFLKLLGEVVACGEGRLSLAAFHVWQYCGVVRWLSMFDLAQSTFLFRLSIQFHLWIFVDYVPDV</sequence>
<name>A0A8S9KCV3_BRACR</name>
<evidence type="ECO:0000313" key="1">
    <source>
        <dbReference type="EMBL" id="KAF2591378.1"/>
    </source>
</evidence>